<evidence type="ECO:0000313" key="1">
    <source>
        <dbReference type="EMBL" id="MBP2328640.1"/>
    </source>
</evidence>
<evidence type="ECO:0000313" key="2">
    <source>
        <dbReference type="Proteomes" id="UP001519332"/>
    </source>
</evidence>
<gene>
    <name evidence="1" type="ORF">JOF56_009025</name>
</gene>
<accession>A0ABS4TXE7</accession>
<dbReference type="Proteomes" id="UP001519332">
    <property type="component" value="Unassembled WGS sequence"/>
</dbReference>
<comment type="caution">
    <text evidence="1">The sequence shown here is derived from an EMBL/GenBank/DDBJ whole genome shotgun (WGS) entry which is preliminary data.</text>
</comment>
<dbReference type="Gene3D" id="3.40.50.2000">
    <property type="entry name" value="Glycogen Phosphorylase B"/>
    <property type="match status" value="1"/>
</dbReference>
<organism evidence="1 2">
    <name type="scientific">Kibdelosporangium banguiense</name>
    <dbReference type="NCBI Taxonomy" id="1365924"/>
    <lineage>
        <taxon>Bacteria</taxon>
        <taxon>Bacillati</taxon>
        <taxon>Actinomycetota</taxon>
        <taxon>Actinomycetes</taxon>
        <taxon>Pseudonocardiales</taxon>
        <taxon>Pseudonocardiaceae</taxon>
        <taxon>Kibdelosporangium</taxon>
    </lineage>
</organism>
<proteinExistence type="predicted"/>
<dbReference type="SUPFAM" id="SSF53756">
    <property type="entry name" value="UDP-Glycosyltransferase/glycogen phosphorylase"/>
    <property type="match status" value="1"/>
</dbReference>
<keyword evidence="2" id="KW-1185">Reference proteome</keyword>
<evidence type="ECO:0008006" key="3">
    <source>
        <dbReference type="Google" id="ProtNLM"/>
    </source>
</evidence>
<sequence length="57" mass="6012">MRIAMVSEHAGPLAALGEVDAGGQNLHVAELSAALCRSGHEITVFARRDATNDPPTW</sequence>
<dbReference type="EMBL" id="JAGINW010000001">
    <property type="protein sequence ID" value="MBP2328640.1"/>
    <property type="molecule type" value="Genomic_DNA"/>
</dbReference>
<protein>
    <recommendedName>
        <fullName evidence="3">D-inositol 3-phosphate glycosyltransferase</fullName>
    </recommendedName>
</protein>
<reference evidence="1 2" key="1">
    <citation type="submission" date="2021-03" db="EMBL/GenBank/DDBJ databases">
        <title>Sequencing the genomes of 1000 actinobacteria strains.</title>
        <authorList>
            <person name="Klenk H.-P."/>
        </authorList>
    </citation>
    <scope>NUCLEOTIDE SEQUENCE [LARGE SCALE GENOMIC DNA]</scope>
    <source>
        <strain evidence="1 2">DSM 46670</strain>
    </source>
</reference>
<name>A0ABS4TXE7_9PSEU</name>